<gene>
    <name evidence="8" type="ORF">COU33_01785</name>
</gene>
<dbReference type="EMBL" id="PFBZ01000076">
    <property type="protein sequence ID" value="PIT86684.1"/>
    <property type="molecule type" value="Genomic_DNA"/>
</dbReference>
<accession>A0A2M6W1J7</accession>
<dbReference type="SMART" id="SM00228">
    <property type="entry name" value="PDZ"/>
    <property type="match status" value="1"/>
</dbReference>
<evidence type="ECO:0000313" key="8">
    <source>
        <dbReference type="EMBL" id="PIT86684.1"/>
    </source>
</evidence>
<evidence type="ECO:0000256" key="4">
    <source>
        <dbReference type="ARBA" id="ARBA00022825"/>
    </source>
</evidence>
<dbReference type="InterPro" id="IPR005151">
    <property type="entry name" value="Tail-specific_protease"/>
</dbReference>
<dbReference type="InterPro" id="IPR004447">
    <property type="entry name" value="Peptidase_S41A"/>
</dbReference>
<comment type="similarity">
    <text evidence="1 5">Belongs to the peptidase S41A family.</text>
</comment>
<feature type="transmembrane region" description="Helical" evidence="6">
    <location>
        <begin position="12"/>
        <end position="33"/>
    </location>
</feature>
<evidence type="ECO:0000256" key="1">
    <source>
        <dbReference type="ARBA" id="ARBA00009179"/>
    </source>
</evidence>
<dbReference type="GO" id="GO:0007165">
    <property type="term" value="P:signal transduction"/>
    <property type="evidence" value="ECO:0007669"/>
    <property type="project" value="TreeGrafter"/>
</dbReference>
<dbReference type="InterPro" id="IPR041489">
    <property type="entry name" value="PDZ_6"/>
</dbReference>
<dbReference type="CDD" id="cd07560">
    <property type="entry name" value="Peptidase_S41_CPP"/>
    <property type="match status" value="1"/>
</dbReference>
<keyword evidence="6" id="KW-1133">Transmembrane helix</keyword>
<evidence type="ECO:0000256" key="2">
    <source>
        <dbReference type="ARBA" id="ARBA00022670"/>
    </source>
</evidence>
<name>A0A2M6W1J7_9BACT</name>
<sequence length="409" mass="44063">MEQGKKKNKWVYIVGAIILFGAGYFFGGTASVYSDVTNDTGEVELARVIDLYQRTRSDQVSFDQFWKVWDMVKEQYVDQPVDDVDLFYAATAGLVDGLGDPYSVYFPPTEAKAFADDLSGEFEGIGAEIGIRDGLLTVIAPLPTSPAEQSGIRAGDIVFAIDGTEAFDMSVEEAVRLIRGPGGTSVVLTVRHLGSEVAEDITITRATISVPTISWDIYDGNIGYVQVSYFNEETLSEFDDAVQEILRKGPSGVVLDLRGNPGGFLDTSVRIASEWIESGAIVRERFQSGETSEYTSVGKHRLVSMPTVVLVDAGSASASEIVAGALQDYDAATIVGVQTFGKGSVQNFEILPDGSALKLTIAKWQTPDGREIDGEGITPDTIVEEVLPGEEGGDPKDMGLDVALEILRQ</sequence>
<evidence type="ECO:0000256" key="3">
    <source>
        <dbReference type="ARBA" id="ARBA00022801"/>
    </source>
</evidence>
<dbReference type="GO" id="GO:0006508">
    <property type="term" value="P:proteolysis"/>
    <property type="evidence" value="ECO:0007669"/>
    <property type="project" value="UniProtKB-KW"/>
</dbReference>
<evidence type="ECO:0000313" key="9">
    <source>
        <dbReference type="Proteomes" id="UP000229362"/>
    </source>
</evidence>
<dbReference type="GO" id="GO:0030288">
    <property type="term" value="C:outer membrane-bounded periplasmic space"/>
    <property type="evidence" value="ECO:0007669"/>
    <property type="project" value="TreeGrafter"/>
</dbReference>
<dbReference type="Pfam" id="PF03572">
    <property type="entry name" value="Peptidase_S41"/>
    <property type="match status" value="1"/>
</dbReference>
<dbReference type="InterPro" id="IPR001478">
    <property type="entry name" value="PDZ"/>
</dbReference>
<dbReference type="Gene3D" id="3.90.226.10">
    <property type="entry name" value="2-enoyl-CoA Hydratase, Chain A, domain 1"/>
    <property type="match status" value="1"/>
</dbReference>
<dbReference type="InterPro" id="IPR055210">
    <property type="entry name" value="CtpA/B_N"/>
</dbReference>
<proteinExistence type="inferred from homology"/>
<dbReference type="SMART" id="SM00245">
    <property type="entry name" value="TSPc"/>
    <property type="match status" value="1"/>
</dbReference>
<dbReference type="PROSITE" id="PS50106">
    <property type="entry name" value="PDZ"/>
    <property type="match status" value="1"/>
</dbReference>
<keyword evidence="6" id="KW-0812">Transmembrane</keyword>
<dbReference type="Gene3D" id="3.30.750.44">
    <property type="match status" value="1"/>
</dbReference>
<dbReference type="Pfam" id="PF17820">
    <property type="entry name" value="PDZ_6"/>
    <property type="match status" value="1"/>
</dbReference>
<protein>
    <submittedName>
        <fullName evidence="8">S41 family peptidase</fullName>
    </submittedName>
</protein>
<keyword evidence="2 5" id="KW-0645">Protease</keyword>
<dbReference type="InterPro" id="IPR036034">
    <property type="entry name" value="PDZ_sf"/>
</dbReference>
<keyword evidence="4 5" id="KW-0720">Serine protease</keyword>
<organism evidence="8 9">
    <name type="scientific">Candidatus Magasanikbacteria bacterium CG10_big_fil_rev_8_21_14_0_10_43_6</name>
    <dbReference type="NCBI Taxonomy" id="1974650"/>
    <lineage>
        <taxon>Bacteria</taxon>
        <taxon>Candidatus Magasanikiibacteriota</taxon>
    </lineage>
</organism>
<dbReference type="Proteomes" id="UP000229362">
    <property type="component" value="Unassembled WGS sequence"/>
</dbReference>
<dbReference type="FunFam" id="2.30.42.10:FF:000063">
    <property type="entry name" value="Peptidase, S41 family"/>
    <property type="match status" value="1"/>
</dbReference>
<dbReference type="NCBIfam" id="TIGR00225">
    <property type="entry name" value="prc"/>
    <property type="match status" value="1"/>
</dbReference>
<dbReference type="AlphaFoldDB" id="A0A2M6W1J7"/>
<keyword evidence="3 5" id="KW-0378">Hydrolase</keyword>
<dbReference type="Gene3D" id="2.30.42.10">
    <property type="match status" value="1"/>
</dbReference>
<feature type="domain" description="PDZ" evidence="7">
    <location>
        <begin position="119"/>
        <end position="193"/>
    </location>
</feature>
<reference evidence="9" key="1">
    <citation type="submission" date="2017-09" db="EMBL/GenBank/DDBJ databases">
        <title>Depth-based differentiation of microbial function through sediment-hosted aquifers and enrichment of novel symbionts in the deep terrestrial subsurface.</title>
        <authorList>
            <person name="Probst A.J."/>
            <person name="Ladd B."/>
            <person name="Jarett J.K."/>
            <person name="Geller-Mcgrath D.E."/>
            <person name="Sieber C.M.K."/>
            <person name="Emerson J.B."/>
            <person name="Anantharaman K."/>
            <person name="Thomas B.C."/>
            <person name="Malmstrom R."/>
            <person name="Stieglmeier M."/>
            <person name="Klingl A."/>
            <person name="Woyke T."/>
            <person name="Ryan C.M."/>
            <person name="Banfield J.F."/>
        </authorList>
    </citation>
    <scope>NUCLEOTIDE SEQUENCE [LARGE SCALE GENOMIC DNA]</scope>
</reference>
<dbReference type="PANTHER" id="PTHR32060:SF30">
    <property type="entry name" value="CARBOXY-TERMINAL PROCESSING PROTEASE CTPA"/>
    <property type="match status" value="1"/>
</dbReference>
<keyword evidence="6" id="KW-0472">Membrane</keyword>
<dbReference type="InterPro" id="IPR029045">
    <property type="entry name" value="ClpP/crotonase-like_dom_sf"/>
</dbReference>
<evidence type="ECO:0000256" key="6">
    <source>
        <dbReference type="SAM" id="Phobius"/>
    </source>
</evidence>
<dbReference type="PANTHER" id="PTHR32060">
    <property type="entry name" value="TAIL-SPECIFIC PROTEASE"/>
    <property type="match status" value="1"/>
</dbReference>
<evidence type="ECO:0000259" key="7">
    <source>
        <dbReference type="PROSITE" id="PS50106"/>
    </source>
</evidence>
<dbReference type="CDD" id="cd06782">
    <property type="entry name" value="cpPDZ_CPP-like"/>
    <property type="match status" value="1"/>
</dbReference>
<dbReference type="Pfam" id="PF22694">
    <property type="entry name" value="CtpB_N-like"/>
    <property type="match status" value="1"/>
</dbReference>
<dbReference type="SUPFAM" id="SSF52096">
    <property type="entry name" value="ClpP/crotonase"/>
    <property type="match status" value="1"/>
</dbReference>
<dbReference type="GO" id="GO:0004175">
    <property type="term" value="F:endopeptidase activity"/>
    <property type="evidence" value="ECO:0007669"/>
    <property type="project" value="TreeGrafter"/>
</dbReference>
<comment type="caution">
    <text evidence="8">The sequence shown here is derived from an EMBL/GenBank/DDBJ whole genome shotgun (WGS) entry which is preliminary data.</text>
</comment>
<evidence type="ECO:0000256" key="5">
    <source>
        <dbReference type="RuleBase" id="RU004404"/>
    </source>
</evidence>
<dbReference type="GO" id="GO:0008236">
    <property type="term" value="F:serine-type peptidase activity"/>
    <property type="evidence" value="ECO:0007669"/>
    <property type="project" value="UniProtKB-KW"/>
</dbReference>
<dbReference type="SUPFAM" id="SSF50156">
    <property type="entry name" value="PDZ domain-like"/>
    <property type="match status" value="1"/>
</dbReference>